<proteinExistence type="predicted"/>
<dbReference type="EMBL" id="VDCV01000007">
    <property type="protein sequence ID" value="KAB5548112.1"/>
    <property type="molecule type" value="Genomic_DNA"/>
</dbReference>
<name>A0A5N5LZF8_9ROSI</name>
<evidence type="ECO:0000313" key="2">
    <source>
        <dbReference type="Proteomes" id="UP000326939"/>
    </source>
</evidence>
<keyword evidence="2" id="KW-1185">Reference proteome</keyword>
<reference evidence="2" key="1">
    <citation type="journal article" date="2019" name="Gigascience">
        <title>De novo genome assembly of the endangered Acer yangbiense, a plant species with extremely small populations endemic to Yunnan Province, China.</title>
        <authorList>
            <person name="Yang J."/>
            <person name="Wariss H.M."/>
            <person name="Tao L."/>
            <person name="Zhang R."/>
            <person name="Yun Q."/>
            <person name="Hollingsworth P."/>
            <person name="Dao Z."/>
            <person name="Luo G."/>
            <person name="Guo H."/>
            <person name="Ma Y."/>
            <person name="Sun W."/>
        </authorList>
    </citation>
    <scope>NUCLEOTIDE SEQUENCE [LARGE SCALE GENOMIC DNA]</scope>
    <source>
        <strain evidence="2">cv. br00</strain>
    </source>
</reference>
<sequence length="87" mass="9564">MSDIAILVAEENGRRVKNSRKAAGGEGAVEINWVSRASVMAKSIKDKIGKEKTELLRLVLEPKSQLPELESGLGETSLFLEMLVRKL</sequence>
<accession>A0A5N5LZF8</accession>
<evidence type="ECO:0000313" key="1">
    <source>
        <dbReference type="EMBL" id="KAB5548112.1"/>
    </source>
</evidence>
<organism evidence="1 2">
    <name type="scientific">Salix brachista</name>
    <dbReference type="NCBI Taxonomy" id="2182728"/>
    <lineage>
        <taxon>Eukaryota</taxon>
        <taxon>Viridiplantae</taxon>
        <taxon>Streptophyta</taxon>
        <taxon>Embryophyta</taxon>
        <taxon>Tracheophyta</taxon>
        <taxon>Spermatophyta</taxon>
        <taxon>Magnoliopsida</taxon>
        <taxon>eudicotyledons</taxon>
        <taxon>Gunneridae</taxon>
        <taxon>Pentapetalae</taxon>
        <taxon>rosids</taxon>
        <taxon>fabids</taxon>
        <taxon>Malpighiales</taxon>
        <taxon>Salicaceae</taxon>
        <taxon>Saliceae</taxon>
        <taxon>Salix</taxon>
    </lineage>
</organism>
<protein>
    <submittedName>
        <fullName evidence="1">Uncharacterized protein</fullName>
    </submittedName>
</protein>
<dbReference type="PANTHER" id="PTHR36067:SF1">
    <property type="entry name" value="EXPRESSED PROTEIN"/>
    <property type="match status" value="1"/>
</dbReference>
<comment type="caution">
    <text evidence="1">The sequence shown here is derived from an EMBL/GenBank/DDBJ whole genome shotgun (WGS) entry which is preliminary data.</text>
</comment>
<dbReference type="PANTHER" id="PTHR36067">
    <property type="entry name" value="EXPRESSED PROTEIN"/>
    <property type="match status" value="1"/>
</dbReference>
<dbReference type="AlphaFoldDB" id="A0A5N5LZF8"/>
<gene>
    <name evidence="1" type="ORF">DKX38_011518</name>
</gene>
<dbReference type="Proteomes" id="UP000326939">
    <property type="component" value="Chromosome 7"/>
</dbReference>